<accession>A0A1B9GYF7</accession>
<evidence type="ECO:0000256" key="1">
    <source>
        <dbReference type="SAM" id="MobiDB-lite"/>
    </source>
</evidence>
<sequence>MSSSLFRPSSSSSVRTISTALRSSLQVQMRSKHTHSTPQSLWLSRTHLNPAPAIPPPMVPTFPMRVILSDGSTFTAYTTAPTPSTKKLTRDVLNNPLWSPASERRGLGEGDEGRVGRFRKRFQSASVFEHAASLSQQMQTDAGADAATSKAQEDDTKRREEAFAADDLDWMSGGEEEKISERQRNPVKAGKGKGGKKK</sequence>
<dbReference type="PANTHER" id="PTHR28174">
    <property type="entry name" value="54S RIBOSOMAL PROTEIN L36, MITOCHONDRIAL"/>
    <property type="match status" value="1"/>
</dbReference>
<dbReference type="GO" id="GO:0003735">
    <property type="term" value="F:structural constituent of ribosome"/>
    <property type="evidence" value="ECO:0007669"/>
    <property type="project" value="InterPro"/>
</dbReference>
<evidence type="ECO:0000313" key="3">
    <source>
        <dbReference type="Proteomes" id="UP000092666"/>
    </source>
</evidence>
<dbReference type="Gene3D" id="6.20.130.10">
    <property type="match status" value="1"/>
</dbReference>
<reference evidence="3" key="2">
    <citation type="submission" date="2013-12" db="EMBL/GenBank/DDBJ databases">
        <title>Evolution of pathogenesis and genome organization in the Tremellales.</title>
        <authorList>
            <person name="Cuomo C."/>
            <person name="Litvintseva A."/>
            <person name="Heitman J."/>
            <person name="Chen Y."/>
            <person name="Sun S."/>
            <person name="Springer D."/>
            <person name="Dromer F."/>
            <person name="Young S."/>
            <person name="Zeng Q."/>
            <person name="Chapman S."/>
            <person name="Gujja S."/>
            <person name="Saif S."/>
            <person name="Birren B."/>
        </authorList>
    </citation>
    <scope>NUCLEOTIDE SEQUENCE [LARGE SCALE GENOMIC DNA]</scope>
    <source>
        <strain evidence="3">BCC8398</strain>
    </source>
</reference>
<organism evidence="2 3">
    <name type="scientific">Kwoniella heveanensis BCC8398</name>
    <dbReference type="NCBI Taxonomy" id="1296120"/>
    <lineage>
        <taxon>Eukaryota</taxon>
        <taxon>Fungi</taxon>
        <taxon>Dikarya</taxon>
        <taxon>Basidiomycota</taxon>
        <taxon>Agaricomycotina</taxon>
        <taxon>Tremellomycetes</taxon>
        <taxon>Tremellales</taxon>
        <taxon>Cryptococcaceae</taxon>
        <taxon>Kwoniella</taxon>
    </lineage>
</organism>
<feature type="compositionally biased region" description="Basic and acidic residues" evidence="1">
    <location>
        <begin position="151"/>
        <end position="162"/>
    </location>
</feature>
<protein>
    <submittedName>
        <fullName evidence="2">Uncharacterized protein</fullName>
    </submittedName>
</protein>
<proteinExistence type="predicted"/>
<feature type="compositionally biased region" description="Basic and acidic residues" evidence="1">
    <location>
        <begin position="175"/>
        <end position="184"/>
    </location>
</feature>
<gene>
    <name evidence="2" type="ORF">I316_02536</name>
</gene>
<dbReference type="InterPro" id="IPR034600">
    <property type="entry name" value="Ribosomal_bL31m"/>
</dbReference>
<dbReference type="GO" id="GO:0005762">
    <property type="term" value="C:mitochondrial large ribosomal subunit"/>
    <property type="evidence" value="ECO:0007669"/>
    <property type="project" value="InterPro"/>
</dbReference>
<dbReference type="Proteomes" id="UP000092666">
    <property type="component" value="Unassembled WGS sequence"/>
</dbReference>
<name>A0A1B9GYF7_9TREE</name>
<dbReference type="GO" id="GO:0032543">
    <property type="term" value="P:mitochondrial translation"/>
    <property type="evidence" value="ECO:0007669"/>
    <property type="project" value="InterPro"/>
</dbReference>
<reference evidence="2 3" key="1">
    <citation type="submission" date="2013-07" db="EMBL/GenBank/DDBJ databases">
        <title>The Genome Sequence of Cryptococcus heveanensis BCC8398.</title>
        <authorList>
            <consortium name="The Broad Institute Genome Sequencing Platform"/>
            <person name="Cuomo C."/>
            <person name="Litvintseva A."/>
            <person name="Chen Y."/>
            <person name="Heitman J."/>
            <person name="Sun S."/>
            <person name="Springer D."/>
            <person name="Dromer F."/>
            <person name="Young S.K."/>
            <person name="Zeng Q."/>
            <person name="Gargeya S."/>
            <person name="Fitzgerald M."/>
            <person name="Abouelleil A."/>
            <person name="Alvarado L."/>
            <person name="Berlin A.M."/>
            <person name="Chapman S.B."/>
            <person name="Dewar J."/>
            <person name="Goldberg J."/>
            <person name="Griggs A."/>
            <person name="Gujja S."/>
            <person name="Hansen M."/>
            <person name="Howarth C."/>
            <person name="Imamovic A."/>
            <person name="Larimer J."/>
            <person name="McCowan C."/>
            <person name="Murphy C."/>
            <person name="Pearson M."/>
            <person name="Priest M."/>
            <person name="Roberts A."/>
            <person name="Saif S."/>
            <person name="Shea T."/>
            <person name="Sykes S."/>
            <person name="Wortman J."/>
            <person name="Nusbaum C."/>
            <person name="Birren B."/>
        </authorList>
    </citation>
    <scope>NUCLEOTIDE SEQUENCE [LARGE SCALE GENOMIC DNA]</scope>
    <source>
        <strain evidence="2 3">BCC8398</strain>
    </source>
</reference>
<dbReference type="EMBL" id="KI669497">
    <property type="protein sequence ID" value="OCF36040.1"/>
    <property type="molecule type" value="Genomic_DNA"/>
</dbReference>
<dbReference type="AlphaFoldDB" id="A0A1B9GYF7"/>
<keyword evidence="3" id="KW-1185">Reference proteome</keyword>
<dbReference type="OrthoDB" id="5587740at2759"/>
<dbReference type="STRING" id="1296120.A0A1B9GYF7"/>
<dbReference type="PANTHER" id="PTHR28174:SF1">
    <property type="entry name" value="LARGE RIBOSOMAL SUBUNIT PROTEIN BL31M"/>
    <property type="match status" value="1"/>
</dbReference>
<evidence type="ECO:0000313" key="2">
    <source>
        <dbReference type="EMBL" id="OCF36040.1"/>
    </source>
</evidence>
<feature type="region of interest" description="Disordered" evidence="1">
    <location>
        <begin position="135"/>
        <end position="198"/>
    </location>
</feature>